<comment type="caution">
    <text evidence="1">The sequence shown here is derived from an EMBL/GenBank/DDBJ whole genome shotgun (WGS) entry which is preliminary data.</text>
</comment>
<accession>A0ABQ3ZQ92</accession>
<evidence type="ECO:0008006" key="3">
    <source>
        <dbReference type="Google" id="ProtNLM"/>
    </source>
</evidence>
<sequence>MATTSNAPASTFGTAGSVLFEGKGVDDLLLNISAAYKFVGFTVLEHYGIFDIFRDTDVAAGIENYADHLDKQLLNAQEDGAPAGRE</sequence>
<proteinExistence type="predicted"/>
<evidence type="ECO:0000313" key="2">
    <source>
        <dbReference type="Proteomes" id="UP000603200"/>
    </source>
</evidence>
<reference evidence="1 2" key="1">
    <citation type="submission" date="2021-01" db="EMBL/GenBank/DDBJ databases">
        <title>Whole genome shotgun sequence of Actinoplanes humidus NBRC 14915.</title>
        <authorList>
            <person name="Komaki H."/>
            <person name="Tamura T."/>
        </authorList>
    </citation>
    <scope>NUCLEOTIDE SEQUENCE [LARGE SCALE GENOMIC DNA]</scope>
    <source>
        <strain evidence="1 2">NBRC 14915</strain>
    </source>
</reference>
<keyword evidence="2" id="KW-1185">Reference proteome</keyword>
<organism evidence="1 2">
    <name type="scientific">Winogradskya humida</name>
    <dbReference type="NCBI Taxonomy" id="113566"/>
    <lineage>
        <taxon>Bacteria</taxon>
        <taxon>Bacillati</taxon>
        <taxon>Actinomycetota</taxon>
        <taxon>Actinomycetes</taxon>
        <taxon>Micromonosporales</taxon>
        <taxon>Micromonosporaceae</taxon>
        <taxon>Winogradskya</taxon>
    </lineage>
</organism>
<dbReference type="EMBL" id="BOMN01000043">
    <property type="protein sequence ID" value="GIE20748.1"/>
    <property type="molecule type" value="Genomic_DNA"/>
</dbReference>
<dbReference type="InterPro" id="IPR029039">
    <property type="entry name" value="Flavoprotein-like_sf"/>
</dbReference>
<dbReference type="Proteomes" id="UP000603200">
    <property type="component" value="Unassembled WGS sequence"/>
</dbReference>
<gene>
    <name evidence="1" type="ORF">Ahu01nite_038500</name>
</gene>
<name>A0ABQ3ZQ92_9ACTN</name>
<evidence type="ECO:0000313" key="1">
    <source>
        <dbReference type="EMBL" id="GIE20748.1"/>
    </source>
</evidence>
<dbReference type="Gene3D" id="3.40.50.360">
    <property type="match status" value="1"/>
</dbReference>
<protein>
    <recommendedName>
        <fullName evidence="3">Flavodoxin-like protein</fullName>
    </recommendedName>
</protein>